<dbReference type="Proteomes" id="UP000652761">
    <property type="component" value="Unassembled WGS sequence"/>
</dbReference>
<dbReference type="AlphaFoldDB" id="A0A843U0P4"/>
<keyword evidence="3" id="KW-1185">Reference proteome</keyword>
<protein>
    <submittedName>
        <fullName evidence="2">Uncharacterized protein</fullName>
    </submittedName>
</protein>
<comment type="caution">
    <text evidence="2">The sequence shown here is derived from an EMBL/GenBank/DDBJ whole genome shotgun (WGS) entry which is preliminary data.</text>
</comment>
<organism evidence="2 3">
    <name type="scientific">Colocasia esculenta</name>
    <name type="common">Wild taro</name>
    <name type="synonym">Arum esculentum</name>
    <dbReference type="NCBI Taxonomy" id="4460"/>
    <lineage>
        <taxon>Eukaryota</taxon>
        <taxon>Viridiplantae</taxon>
        <taxon>Streptophyta</taxon>
        <taxon>Embryophyta</taxon>
        <taxon>Tracheophyta</taxon>
        <taxon>Spermatophyta</taxon>
        <taxon>Magnoliopsida</taxon>
        <taxon>Liliopsida</taxon>
        <taxon>Araceae</taxon>
        <taxon>Aroideae</taxon>
        <taxon>Colocasieae</taxon>
        <taxon>Colocasia</taxon>
    </lineage>
</organism>
<feature type="region of interest" description="Disordered" evidence="1">
    <location>
        <begin position="1"/>
        <end position="22"/>
    </location>
</feature>
<reference evidence="2" key="1">
    <citation type="submission" date="2017-07" db="EMBL/GenBank/DDBJ databases">
        <title>Taro Niue Genome Assembly and Annotation.</title>
        <authorList>
            <person name="Atibalentja N."/>
            <person name="Keating K."/>
            <person name="Fields C.J."/>
        </authorList>
    </citation>
    <scope>NUCLEOTIDE SEQUENCE</scope>
    <source>
        <strain evidence="2">Niue_2</strain>
        <tissue evidence="2">Leaf</tissue>
    </source>
</reference>
<name>A0A843U0P4_COLES</name>
<evidence type="ECO:0000313" key="3">
    <source>
        <dbReference type="Proteomes" id="UP000652761"/>
    </source>
</evidence>
<evidence type="ECO:0000256" key="1">
    <source>
        <dbReference type="SAM" id="MobiDB-lite"/>
    </source>
</evidence>
<proteinExistence type="predicted"/>
<evidence type="ECO:0000313" key="2">
    <source>
        <dbReference type="EMBL" id="MQL77131.1"/>
    </source>
</evidence>
<feature type="region of interest" description="Disordered" evidence="1">
    <location>
        <begin position="73"/>
        <end position="96"/>
    </location>
</feature>
<dbReference type="EMBL" id="NMUH01000332">
    <property type="protein sequence ID" value="MQL77131.1"/>
    <property type="molecule type" value="Genomic_DNA"/>
</dbReference>
<sequence length="132" mass="14844">MAGTSKKSQEMTKMPPPGFLFKRQHWPSFQFSDHGDRCLQKYPDKEKLQKSQKGQGIAIKYFKGWRIAKKSLKGKKTAKSSLKARSCKKVPSKGGNCPAHAVCMARWSGTHITSLKRCVLSWAQLMAGHPRP</sequence>
<accession>A0A843U0P4</accession>
<gene>
    <name evidence="2" type="ORF">Taro_009520</name>
</gene>